<keyword evidence="7" id="KW-1185">Reference proteome</keyword>
<accession>A0A2G1UP81</accession>
<dbReference type="InterPro" id="IPR005119">
    <property type="entry name" value="LysR_subst-bd"/>
</dbReference>
<evidence type="ECO:0000256" key="4">
    <source>
        <dbReference type="ARBA" id="ARBA00023163"/>
    </source>
</evidence>
<dbReference type="RefSeq" id="WP_099613481.1">
    <property type="nucleotide sequence ID" value="NZ_KZ319368.1"/>
</dbReference>
<evidence type="ECO:0000256" key="1">
    <source>
        <dbReference type="ARBA" id="ARBA00009437"/>
    </source>
</evidence>
<dbReference type="Proteomes" id="UP000231409">
    <property type="component" value="Unassembled WGS sequence"/>
</dbReference>
<dbReference type="InterPro" id="IPR037402">
    <property type="entry name" value="YidZ_PBP2"/>
</dbReference>
<dbReference type="SUPFAM" id="SSF46785">
    <property type="entry name" value="Winged helix' DNA-binding domain"/>
    <property type="match status" value="1"/>
</dbReference>
<comment type="caution">
    <text evidence="6">The sequence shown here is derived from an EMBL/GenBank/DDBJ whole genome shotgun (WGS) entry which is preliminary data.</text>
</comment>
<dbReference type="SUPFAM" id="SSF53850">
    <property type="entry name" value="Periplasmic binding protein-like II"/>
    <property type="match status" value="1"/>
</dbReference>
<dbReference type="GO" id="GO:0003677">
    <property type="term" value="F:DNA binding"/>
    <property type="evidence" value="ECO:0007669"/>
    <property type="project" value="UniProtKB-KW"/>
</dbReference>
<dbReference type="PROSITE" id="PS50931">
    <property type="entry name" value="HTH_LYSR"/>
    <property type="match status" value="1"/>
</dbReference>
<proteinExistence type="inferred from homology"/>
<dbReference type="CDD" id="cd08417">
    <property type="entry name" value="PBP2_Nitroaromatics_like"/>
    <property type="match status" value="1"/>
</dbReference>
<dbReference type="InterPro" id="IPR036390">
    <property type="entry name" value="WH_DNA-bd_sf"/>
</dbReference>
<dbReference type="EMBL" id="NTFH01000004">
    <property type="protein sequence ID" value="PHQ16316.1"/>
    <property type="molecule type" value="Genomic_DNA"/>
</dbReference>
<dbReference type="AlphaFoldDB" id="A0A2G1UP81"/>
<feature type="domain" description="HTH lysR-type" evidence="5">
    <location>
        <begin position="6"/>
        <end position="63"/>
    </location>
</feature>
<comment type="similarity">
    <text evidence="1">Belongs to the LysR transcriptional regulatory family.</text>
</comment>
<dbReference type="PANTHER" id="PTHR30118:SF15">
    <property type="entry name" value="TRANSCRIPTIONAL REGULATORY PROTEIN"/>
    <property type="match status" value="1"/>
</dbReference>
<name>A0A2G1UP81_9GAMM</name>
<dbReference type="PANTHER" id="PTHR30118">
    <property type="entry name" value="HTH-TYPE TRANSCRIPTIONAL REGULATOR LEUO-RELATED"/>
    <property type="match status" value="1"/>
</dbReference>
<gene>
    <name evidence="6" type="ORF">CLH61_04340</name>
</gene>
<protein>
    <submittedName>
        <fullName evidence="6">LysR family transcriptional regulator</fullName>
    </submittedName>
</protein>
<keyword evidence="2" id="KW-0805">Transcription regulation</keyword>
<dbReference type="Gene3D" id="1.10.10.10">
    <property type="entry name" value="Winged helix-like DNA-binding domain superfamily/Winged helix DNA-binding domain"/>
    <property type="match status" value="1"/>
</dbReference>
<dbReference type="Pfam" id="PF03466">
    <property type="entry name" value="LysR_substrate"/>
    <property type="match status" value="1"/>
</dbReference>
<keyword evidence="3" id="KW-0238">DNA-binding</keyword>
<dbReference type="Pfam" id="PF00126">
    <property type="entry name" value="HTH_1"/>
    <property type="match status" value="1"/>
</dbReference>
<organism evidence="6 7">
    <name type="scientific">Marinobacter profundi</name>
    <dbReference type="NCBI Taxonomy" id="2666256"/>
    <lineage>
        <taxon>Bacteria</taxon>
        <taxon>Pseudomonadati</taxon>
        <taxon>Pseudomonadota</taxon>
        <taxon>Gammaproteobacteria</taxon>
        <taxon>Pseudomonadales</taxon>
        <taxon>Marinobacteraceae</taxon>
        <taxon>Marinobacter</taxon>
    </lineage>
</organism>
<reference evidence="6 7" key="1">
    <citation type="submission" date="2017-09" db="EMBL/GenBank/DDBJ databases">
        <title>The draft genome sequences of Marinobacter sp. PWS21.</title>
        <authorList>
            <person name="Cao J."/>
        </authorList>
    </citation>
    <scope>NUCLEOTIDE SEQUENCE [LARGE SCALE GENOMIC DNA]</scope>
    <source>
        <strain evidence="6 7">PWS21</strain>
    </source>
</reference>
<dbReference type="PRINTS" id="PR00039">
    <property type="entry name" value="HTHLYSR"/>
</dbReference>
<evidence type="ECO:0000256" key="2">
    <source>
        <dbReference type="ARBA" id="ARBA00023015"/>
    </source>
</evidence>
<evidence type="ECO:0000259" key="5">
    <source>
        <dbReference type="PROSITE" id="PS50931"/>
    </source>
</evidence>
<dbReference type="InterPro" id="IPR036388">
    <property type="entry name" value="WH-like_DNA-bd_sf"/>
</dbReference>
<dbReference type="GO" id="GO:0003700">
    <property type="term" value="F:DNA-binding transcription factor activity"/>
    <property type="evidence" value="ECO:0007669"/>
    <property type="project" value="InterPro"/>
</dbReference>
<evidence type="ECO:0000313" key="7">
    <source>
        <dbReference type="Proteomes" id="UP000231409"/>
    </source>
</evidence>
<evidence type="ECO:0000256" key="3">
    <source>
        <dbReference type="ARBA" id="ARBA00023125"/>
    </source>
</evidence>
<evidence type="ECO:0000313" key="6">
    <source>
        <dbReference type="EMBL" id="PHQ16316.1"/>
    </source>
</evidence>
<dbReference type="InterPro" id="IPR000847">
    <property type="entry name" value="LysR_HTH_N"/>
</dbReference>
<dbReference type="Gene3D" id="3.40.190.10">
    <property type="entry name" value="Periplasmic binding protein-like II"/>
    <property type="match status" value="2"/>
</dbReference>
<keyword evidence="4" id="KW-0804">Transcription</keyword>
<sequence length="336" mass="38481">MDISRVDLNLLVYLDVLLREKNVTKAANHLGITQPAMSNGLRRLRDLFGDPILVRTSEGMTATERARELQPLVRGILSDIEQAVQEKTPFAAFDSQRVFRIMASDYAESCLMPRVLRRIRQEAPQVTLDVLTPSDVSFLDVEQGRVDMAINRFDKIPQSFHQKTLWIEYFACLMNARNPLLEKPFTLDTYLDASHIWVSKTGFGVGVGVNPKDVQRLGWVDEALSRMGRKRQISVFTRHYQVAMLLAEQHDLIATLPSRAAWLQKDNPNLVVKVPPFEIPPFELKMAWSPLLQHNADHQWLRRLVIEVAAEVDTEFAPFGSQFESEERLSLHHSER</sequence>
<dbReference type="InterPro" id="IPR050389">
    <property type="entry name" value="LysR-type_TF"/>
</dbReference>